<comment type="caution">
    <text evidence="18">The sequence shown here is derived from an EMBL/GenBank/DDBJ whole genome shotgun (WGS) entry which is preliminary data.</text>
</comment>
<evidence type="ECO:0000256" key="14">
    <source>
        <dbReference type="ARBA" id="ARBA00023306"/>
    </source>
</evidence>
<organism evidence="18 19">
    <name type="scientific">Apiotrichum porosum</name>
    <dbReference type="NCBI Taxonomy" id="105984"/>
    <lineage>
        <taxon>Eukaryota</taxon>
        <taxon>Fungi</taxon>
        <taxon>Dikarya</taxon>
        <taxon>Basidiomycota</taxon>
        <taxon>Agaricomycotina</taxon>
        <taxon>Tremellomycetes</taxon>
        <taxon>Trichosporonales</taxon>
        <taxon>Trichosporonaceae</taxon>
        <taxon>Apiotrichum</taxon>
    </lineage>
</organism>
<dbReference type="InterPro" id="IPR013958">
    <property type="entry name" value="DASH_Dad1"/>
</dbReference>
<feature type="region of interest" description="Disordered" evidence="17">
    <location>
        <begin position="69"/>
        <end position="92"/>
    </location>
</feature>
<keyword evidence="6" id="KW-0158">Chromosome</keyword>
<evidence type="ECO:0000256" key="9">
    <source>
        <dbReference type="ARBA" id="ARBA00022701"/>
    </source>
</evidence>
<evidence type="ECO:0000256" key="8">
    <source>
        <dbReference type="ARBA" id="ARBA00022618"/>
    </source>
</evidence>
<dbReference type="GO" id="GO:0044732">
    <property type="term" value="C:mitotic spindle pole body"/>
    <property type="evidence" value="ECO:0007669"/>
    <property type="project" value="TreeGrafter"/>
</dbReference>
<protein>
    <recommendedName>
        <fullName evidence="5">DASH complex subunit DAD1</fullName>
    </recommendedName>
    <alternativeName>
        <fullName evidence="16">Outer kinetochore protein DAD1</fullName>
    </alternativeName>
</protein>
<dbReference type="GO" id="GO:0005876">
    <property type="term" value="C:spindle microtubule"/>
    <property type="evidence" value="ECO:0007669"/>
    <property type="project" value="TreeGrafter"/>
</dbReference>
<dbReference type="GO" id="GO:0072686">
    <property type="term" value="C:mitotic spindle"/>
    <property type="evidence" value="ECO:0007669"/>
    <property type="project" value="InterPro"/>
</dbReference>
<comment type="subcellular location">
    <subcellularLocation>
        <location evidence="3">Chromosome</location>
        <location evidence="3">Centromere</location>
        <location evidence="3">Kinetochore</location>
    </subcellularLocation>
    <subcellularLocation>
        <location evidence="2">Cytoplasm</location>
        <location evidence="2">Cytoskeleton</location>
        <location evidence="2">Spindle</location>
    </subcellularLocation>
    <subcellularLocation>
        <location evidence="1">Nucleus</location>
    </subcellularLocation>
</comment>
<evidence type="ECO:0000256" key="5">
    <source>
        <dbReference type="ARBA" id="ARBA00020261"/>
    </source>
</evidence>
<dbReference type="Proteomes" id="UP000279236">
    <property type="component" value="Unassembled WGS sequence"/>
</dbReference>
<evidence type="ECO:0000256" key="4">
    <source>
        <dbReference type="ARBA" id="ARBA00010146"/>
    </source>
</evidence>
<evidence type="ECO:0000256" key="10">
    <source>
        <dbReference type="ARBA" id="ARBA00022776"/>
    </source>
</evidence>
<evidence type="ECO:0000256" key="2">
    <source>
        <dbReference type="ARBA" id="ARBA00004186"/>
    </source>
</evidence>
<dbReference type="PANTHER" id="PTHR28025">
    <property type="entry name" value="DASH COMPLEX SUBUNIT DAD1"/>
    <property type="match status" value="1"/>
</dbReference>
<dbReference type="EMBL" id="RSCE01000012">
    <property type="protein sequence ID" value="RSH78502.1"/>
    <property type="molecule type" value="Genomic_DNA"/>
</dbReference>
<gene>
    <name evidence="18" type="ORF">EHS24_002227</name>
</gene>
<evidence type="ECO:0000256" key="13">
    <source>
        <dbReference type="ARBA" id="ARBA00023242"/>
    </source>
</evidence>
<comment type="similarity">
    <text evidence="4">Belongs to the DASH complex DAD1 family.</text>
</comment>
<keyword evidence="7" id="KW-0963">Cytoplasm</keyword>
<dbReference type="GO" id="GO:0051010">
    <property type="term" value="F:microtubule plus-end binding"/>
    <property type="evidence" value="ECO:0007669"/>
    <property type="project" value="TreeGrafter"/>
</dbReference>
<evidence type="ECO:0000256" key="12">
    <source>
        <dbReference type="ARBA" id="ARBA00023212"/>
    </source>
</evidence>
<evidence type="ECO:0000256" key="17">
    <source>
        <dbReference type="SAM" id="MobiDB-lite"/>
    </source>
</evidence>
<keyword evidence="9" id="KW-0493">Microtubule</keyword>
<keyword evidence="15" id="KW-0137">Centromere</keyword>
<dbReference type="PANTHER" id="PTHR28025:SF1">
    <property type="entry name" value="DASH COMPLEX SUBUNIT DAD1"/>
    <property type="match status" value="1"/>
</dbReference>
<accession>A0A427XI46</accession>
<evidence type="ECO:0000256" key="7">
    <source>
        <dbReference type="ARBA" id="ARBA00022490"/>
    </source>
</evidence>
<reference evidence="18 19" key="1">
    <citation type="submission" date="2018-11" db="EMBL/GenBank/DDBJ databases">
        <title>Genome sequence of Apiotrichum porosum DSM 27194.</title>
        <authorList>
            <person name="Aliyu H."/>
            <person name="Gorte O."/>
            <person name="Ochsenreither K."/>
        </authorList>
    </citation>
    <scope>NUCLEOTIDE SEQUENCE [LARGE SCALE GENOMIC DNA]</scope>
    <source>
        <strain evidence="18 19">DSM 27194</strain>
    </source>
</reference>
<keyword evidence="19" id="KW-1185">Reference proteome</keyword>
<keyword evidence="12" id="KW-0206">Cytoskeleton</keyword>
<evidence type="ECO:0000256" key="16">
    <source>
        <dbReference type="ARBA" id="ARBA00030566"/>
    </source>
</evidence>
<evidence type="ECO:0000313" key="18">
    <source>
        <dbReference type="EMBL" id="RSH78502.1"/>
    </source>
</evidence>
<evidence type="ECO:0000256" key="15">
    <source>
        <dbReference type="ARBA" id="ARBA00023328"/>
    </source>
</evidence>
<dbReference type="GO" id="GO:0051301">
    <property type="term" value="P:cell division"/>
    <property type="evidence" value="ECO:0007669"/>
    <property type="project" value="UniProtKB-KW"/>
</dbReference>
<evidence type="ECO:0000313" key="19">
    <source>
        <dbReference type="Proteomes" id="UP000279236"/>
    </source>
</evidence>
<keyword evidence="13" id="KW-0539">Nucleus</keyword>
<dbReference type="GeneID" id="39586770"/>
<name>A0A427XI46_9TREE</name>
<dbReference type="GO" id="GO:0042729">
    <property type="term" value="C:DASH complex"/>
    <property type="evidence" value="ECO:0007669"/>
    <property type="project" value="InterPro"/>
</dbReference>
<keyword evidence="10" id="KW-0498">Mitosis</keyword>
<dbReference type="RefSeq" id="XP_028473649.1">
    <property type="nucleotide sequence ID" value="XM_028617971.1"/>
</dbReference>
<evidence type="ECO:0000256" key="1">
    <source>
        <dbReference type="ARBA" id="ARBA00004123"/>
    </source>
</evidence>
<dbReference type="Pfam" id="PF08649">
    <property type="entry name" value="DASH_Dad1"/>
    <property type="match status" value="1"/>
</dbReference>
<proteinExistence type="inferred from homology"/>
<evidence type="ECO:0000256" key="6">
    <source>
        <dbReference type="ARBA" id="ARBA00022454"/>
    </source>
</evidence>
<evidence type="ECO:0000256" key="3">
    <source>
        <dbReference type="ARBA" id="ARBA00004629"/>
    </source>
</evidence>
<sequence>MSLNRSTTDTSFFETERKRLVGEIGTGFEELMTHTNVLNRKLEEVYGVGKEFGSVAALWGQFLNMIDEKKNEPPTDSGVPGTGGTNFGASTR</sequence>
<keyword evidence="14" id="KW-0131">Cell cycle</keyword>
<dbReference type="AlphaFoldDB" id="A0A427XI46"/>
<keyword evidence="8" id="KW-0132">Cell division</keyword>
<keyword evidence="11" id="KW-0995">Kinetochore</keyword>
<dbReference type="OrthoDB" id="5566853at2759"/>
<evidence type="ECO:0000256" key="11">
    <source>
        <dbReference type="ARBA" id="ARBA00022838"/>
    </source>
</evidence>